<evidence type="ECO:0000256" key="4">
    <source>
        <dbReference type="ARBA" id="ARBA00023014"/>
    </source>
</evidence>
<evidence type="ECO:0000256" key="1">
    <source>
        <dbReference type="ARBA" id="ARBA00022714"/>
    </source>
</evidence>
<feature type="non-terminal residue" evidence="7">
    <location>
        <position position="139"/>
    </location>
</feature>
<name>A0A132AIA3_SARSC</name>
<evidence type="ECO:0000313" key="8">
    <source>
        <dbReference type="Proteomes" id="UP000616769"/>
    </source>
</evidence>
<dbReference type="PANTHER" id="PTHR46491">
    <property type="entry name" value="CDGSH IRON SULFUR DOMAIN PROTEIN HOMOLOG"/>
    <property type="match status" value="1"/>
</dbReference>
<evidence type="ECO:0000256" key="3">
    <source>
        <dbReference type="ARBA" id="ARBA00023004"/>
    </source>
</evidence>
<protein>
    <submittedName>
        <fullName evidence="7">CDGSH iron-sulfur domain-containing protein 3, mitochondrial-like protein</fullName>
    </submittedName>
</protein>
<proteinExistence type="predicted"/>
<keyword evidence="2" id="KW-0479">Metal-binding</keyword>
<dbReference type="InterPro" id="IPR052950">
    <property type="entry name" value="CISD"/>
</dbReference>
<dbReference type="Pfam" id="PF09360">
    <property type="entry name" value="zf-CDGSH"/>
    <property type="match status" value="2"/>
</dbReference>
<feature type="domain" description="Iron-binding zinc finger CDGSH type" evidence="6">
    <location>
        <begin position="82"/>
        <end position="117"/>
    </location>
</feature>
<sequence>KPFEDLDENAKKTRKDITELEEKKIYPEYNQTKVGIVYDKKPFKYHCLEGKAYFWCSCGYSHKQPFCDGTHKDPHLKIDLKPLRFDCKESKEYWFCNCKQTKHAPFCDGTHRQEKIQLGPSIIRDHNSPPLVIEKIKKK</sequence>
<comment type="cofactor">
    <cofactor evidence="5">
        <name>[2Fe-2S] cluster</name>
        <dbReference type="ChEBI" id="CHEBI:190135"/>
    </cofactor>
</comment>
<dbReference type="GO" id="GO:0051537">
    <property type="term" value="F:2 iron, 2 sulfur cluster binding"/>
    <property type="evidence" value="ECO:0007669"/>
    <property type="project" value="UniProtKB-KW"/>
</dbReference>
<reference evidence="7 8" key="1">
    <citation type="journal article" date="2015" name="Parasit. Vectors">
        <title>Draft genome of the scabies mite.</title>
        <authorList>
            <person name="Rider S.D.Jr."/>
            <person name="Morgan M.S."/>
            <person name="Arlian L.G."/>
        </authorList>
    </citation>
    <scope>NUCLEOTIDE SEQUENCE [LARGE SCALE GENOMIC DNA]</scope>
    <source>
        <strain evidence="7">Arlian Lab</strain>
    </source>
</reference>
<evidence type="ECO:0000256" key="5">
    <source>
        <dbReference type="ARBA" id="ARBA00034078"/>
    </source>
</evidence>
<keyword evidence="1" id="KW-0001">2Fe-2S</keyword>
<feature type="domain" description="Iron-binding zinc finger CDGSH type" evidence="6">
    <location>
        <begin position="40"/>
        <end position="77"/>
    </location>
</feature>
<dbReference type="SMART" id="SM00704">
    <property type="entry name" value="ZnF_CDGSH"/>
    <property type="match status" value="2"/>
</dbReference>
<dbReference type="PANTHER" id="PTHR46491:SF3">
    <property type="entry name" value="CDGSH IRON-SULFUR DOMAIN-CONTAINING PROTEIN 3, MITOCHONDRIAL"/>
    <property type="match status" value="1"/>
</dbReference>
<accession>A0A132AIA3</accession>
<evidence type="ECO:0000256" key="2">
    <source>
        <dbReference type="ARBA" id="ARBA00022723"/>
    </source>
</evidence>
<dbReference type="Gene3D" id="3.40.5.90">
    <property type="entry name" value="CDGSH iron-sulfur domain, mitoNEET-type"/>
    <property type="match status" value="2"/>
</dbReference>
<dbReference type="GO" id="GO:0005739">
    <property type="term" value="C:mitochondrion"/>
    <property type="evidence" value="ECO:0007669"/>
    <property type="project" value="TreeGrafter"/>
</dbReference>
<dbReference type="InterPro" id="IPR042216">
    <property type="entry name" value="MitoNEET_CISD"/>
</dbReference>
<dbReference type="Proteomes" id="UP000616769">
    <property type="component" value="Unassembled WGS sequence"/>
</dbReference>
<gene>
    <name evidence="7" type="ORF">QR98_0090970</name>
</gene>
<dbReference type="OrthoDB" id="15717at2759"/>
<keyword evidence="3" id="KW-0408">Iron</keyword>
<dbReference type="InterPro" id="IPR018967">
    <property type="entry name" value="FeS-contain_CDGSH-typ"/>
</dbReference>
<dbReference type="VEuPathDB" id="VectorBase:SSCA007694"/>
<organism evidence="7 8">
    <name type="scientific">Sarcoptes scabiei</name>
    <name type="common">Itch mite</name>
    <name type="synonym">Acarus scabiei</name>
    <dbReference type="NCBI Taxonomy" id="52283"/>
    <lineage>
        <taxon>Eukaryota</taxon>
        <taxon>Metazoa</taxon>
        <taxon>Ecdysozoa</taxon>
        <taxon>Arthropoda</taxon>
        <taxon>Chelicerata</taxon>
        <taxon>Arachnida</taxon>
        <taxon>Acari</taxon>
        <taxon>Acariformes</taxon>
        <taxon>Sarcoptiformes</taxon>
        <taxon>Astigmata</taxon>
        <taxon>Psoroptidia</taxon>
        <taxon>Sarcoptoidea</taxon>
        <taxon>Sarcoptidae</taxon>
        <taxon>Sarcoptinae</taxon>
        <taxon>Sarcoptes</taxon>
    </lineage>
</organism>
<keyword evidence="4" id="KW-0411">Iron-sulfur</keyword>
<comment type="caution">
    <text evidence="7">The sequence shown here is derived from an EMBL/GenBank/DDBJ whole genome shotgun (WGS) entry which is preliminary data.</text>
</comment>
<dbReference type="AlphaFoldDB" id="A0A132AIA3"/>
<dbReference type="EMBL" id="JXLN01015358">
    <property type="protein sequence ID" value="KPM10539.1"/>
    <property type="molecule type" value="Genomic_DNA"/>
</dbReference>
<evidence type="ECO:0000313" key="7">
    <source>
        <dbReference type="EMBL" id="KPM10539.1"/>
    </source>
</evidence>
<evidence type="ECO:0000259" key="6">
    <source>
        <dbReference type="SMART" id="SM00704"/>
    </source>
</evidence>
<dbReference type="GO" id="GO:0046872">
    <property type="term" value="F:metal ion binding"/>
    <property type="evidence" value="ECO:0007669"/>
    <property type="project" value="UniProtKB-KW"/>
</dbReference>